<reference evidence="3" key="1">
    <citation type="submission" date="2025-08" db="UniProtKB">
        <authorList>
            <consortium name="RefSeq"/>
        </authorList>
    </citation>
    <scope>IDENTIFICATION</scope>
    <source>
        <tissue evidence="3">Seedling</tissue>
    </source>
</reference>
<accession>A0ABM3INE7</accession>
<keyword evidence="2" id="KW-1185">Reference proteome</keyword>
<protein>
    <submittedName>
        <fullName evidence="3">Uncharacterized protein LOC107409467 isoform X1</fullName>
    </submittedName>
</protein>
<organism evidence="2 3">
    <name type="scientific">Ziziphus jujuba</name>
    <name type="common">Chinese jujube</name>
    <name type="synonym">Ziziphus sativa</name>
    <dbReference type="NCBI Taxonomy" id="326968"/>
    <lineage>
        <taxon>Eukaryota</taxon>
        <taxon>Viridiplantae</taxon>
        <taxon>Streptophyta</taxon>
        <taxon>Embryophyta</taxon>
        <taxon>Tracheophyta</taxon>
        <taxon>Spermatophyta</taxon>
        <taxon>Magnoliopsida</taxon>
        <taxon>eudicotyledons</taxon>
        <taxon>Gunneridae</taxon>
        <taxon>Pentapetalae</taxon>
        <taxon>rosids</taxon>
        <taxon>fabids</taxon>
        <taxon>Rosales</taxon>
        <taxon>Rhamnaceae</taxon>
        <taxon>Paliureae</taxon>
        <taxon>Ziziphus</taxon>
    </lineage>
</organism>
<sequence length="218" mass="24628">MFGFGWNSRGAMYSKCCLLSQTERCFGKKPCCSFLVFSGAYFRALVRLIVEKVEDKWRGVFSSRGCLGCFTKPTLIIAVDEPSKGLKIQGRAVRKSSVSEDIWSSSTLDMDNSALQSQRSISLISTSNQALDPQSTSTSTLNPPEFVNHGLLLWNQTRQQWVGNKNSQKRPQNRKPRMSWNATYESLLGTSKYFPQPIPLAEMVDFLVDVWDQEGLYD</sequence>
<dbReference type="GeneID" id="107409467"/>
<dbReference type="Proteomes" id="UP001652623">
    <property type="component" value="Chromosome 5"/>
</dbReference>
<evidence type="ECO:0000313" key="2">
    <source>
        <dbReference type="Proteomes" id="UP001652623"/>
    </source>
</evidence>
<dbReference type="PANTHER" id="PTHR33373:SF1">
    <property type="entry name" value="DUF4050 DOMAIN-CONTAINING PROTEIN"/>
    <property type="match status" value="1"/>
</dbReference>
<evidence type="ECO:0000259" key="1">
    <source>
        <dbReference type="Pfam" id="PF13259"/>
    </source>
</evidence>
<name>A0ABM3INE7_ZIZJJ</name>
<proteinExistence type="predicted"/>
<dbReference type="RefSeq" id="XP_048332122.1">
    <property type="nucleotide sequence ID" value="XM_048476165.2"/>
</dbReference>
<dbReference type="InterPro" id="IPR025124">
    <property type="entry name" value="Gag1-like_clamp"/>
</dbReference>
<gene>
    <name evidence="3" type="primary">LOC107409467</name>
</gene>
<dbReference type="PANTHER" id="PTHR33373">
    <property type="entry name" value="OS07G0479600 PROTEIN"/>
    <property type="match status" value="1"/>
</dbReference>
<evidence type="ECO:0000313" key="3">
    <source>
        <dbReference type="RefSeq" id="XP_048332122.1"/>
    </source>
</evidence>
<dbReference type="Pfam" id="PF13259">
    <property type="entry name" value="clamp_Gag1-like"/>
    <property type="match status" value="1"/>
</dbReference>
<feature type="domain" description="Gag1-like clamp" evidence="1">
    <location>
        <begin position="108"/>
        <end position="218"/>
    </location>
</feature>